<dbReference type="PANTHER" id="PTHR12304:SF4">
    <property type="entry name" value="URIDINE NUCLEOSIDASE"/>
    <property type="match status" value="1"/>
</dbReference>
<dbReference type="SUPFAM" id="SSF53590">
    <property type="entry name" value="Nucleoside hydrolase"/>
    <property type="match status" value="1"/>
</dbReference>
<dbReference type="Proteomes" id="UP000009319">
    <property type="component" value="Unassembled WGS sequence"/>
</dbReference>
<evidence type="ECO:0000256" key="2">
    <source>
        <dbReference type="ARBA" id="ARBA00023295"/>
    </source>
</evidence>
<name>K0PFM7_9HYPH</name>
<dbReference type="Gene3D" id="3.90.245.10">
    <property type="entry name" value="Ribonucleoside hydrolase-like"/>
    <property type="match status" value="1"/>
</dbReference>
<comment type="caution">
    <text evidence="4">The sequence shown here is derived from an EMBL/GenBank/DDBJ whole genome shotgun (WGS) entry which is preliminary data.</text>
</comment>
<evidence type="ECO:0000259" key="3">
    <source>
        <dbReference type="Pfam" id="PF01156"/>
    </source>
</evidence>
<evidence type="ECO:0000313" key="4">
    <source>
        <dbReference type="EMBL" id="CCM75311.1"/>
    </source>
</evidence>
<dbReference type="InterPro" id="IPR036452">
    <property type="entry name" value="Ribo_hydro-like"/>
</dbReference>
<protein>
    <submittedName>
        <fullName evidence="4">Putative inosine-uridine preferring nucleoside hydrolase</fullName>
        <ecNumber evidence="4">3.2.2.1</ecNumber>
    </submittedName>
</protein>
<dbReference type="GO" id="GO:0005829">
    <property type="term" value="C:cytosol"/>
    <property type="evidence" value="ECO:0007669"/>
    <property type="project" value="TreeGrafter"/>
</dbReference>
<evidence type="ECO:0000256" key="1">
    <source>
        <dbReference type="ARBA" id="ARBA00022801"/>
    </source>
</evidence>
<dbReference type="InterPro" id="IPR001910">
    <property type="entry name" value="Inosine/uridine_hydrolase_dom"/>
</dbReference>
<keyword evidence="1 4" id="KW-0378">Hydrolase</keyword>
<dbReference type="AlphaFoldDB" id="K0PFM7"/>
<sequence>MRQQRPSHVTGNIMGVWIDTDMGFDDIAAILVVNHAKLDISGISLVFGNTPLPQVRVNAAGAAKAFSWNFPTHTGRAVPILGSLETAQAILGETGILTTGKGLPAAAPLAESPAFAALCRWLETNGPHRVLALGPLTNLAVLALARPDLAARITELTWMGGGVTSGNHTASAEFNALADPEALAIVLAHGLPLRMVDLDLCRKVVAGPDDVGLVRGAGGANATLLADMFEGYIGIGTSRGRPGMAIYDPCAAAAFVAPDIVSFRPARIDAELQGQHTRGRTVVETRATHATFNAEYAVDIDAEKTRALILGALIDGASR</sequence>
<keyword evidence="5" id="KW-1185">Reference proteome</keyword>
<dbReference type="PANTHER" id="PTHR12304">
    <property type="entry name" value="INOSINE-URIDINE PREFERRING NUCLEOSIDE HYDROLASE"/>
    <property type="match status" value="1"/>
</dbReference>
<organism evidence="4 5">
    <name type="scientific">Rhizobium mesoamericanum STM3625</name>
    <dbReference type="NCBI Taxonomy" id="1211777"/>
    <lineage>
        <taxon>Bacteria</taxon>
        <taxon>Pseudomonadati</taxon>
        <taxon>Pseudomonadota</taxon>
        <taxon>Alphaproteobacteria</taxon>
        <taxon>Hyphomicrobiales</taxon>
        <taxon>Rhizobiaceae</taxon>
        <taxon>Rhizobium/Agrobacterium group</taxon>
        <taxon>Rhizobium</taxon>
    </lineage>
</organism>
<accession>K0PFM7</accession>
<evidence type="ECO:0000313" key="5">
    <source>
        <dbReference type="Proteomes" id="UP000009319"/>
    </source>
</evidence>
<proteinExistence type="predicted"/>
<dbReference type="GO" id="GO:0006152">
    <property type="term" value="P:purine nucleoside catabolic process"/>
    <property type="evidence" value="ECO:0007669"/>
    <property type="project" value="TreeGrafter"/>
</dbReference>
<dbReference type="EMBL" id="CANI01000012">
    <property type="protein sequence ID" value="CCM75311.1"/>
    <property type="molecule type" value="Genomic_DNA"/>
</dbReference>
<dbReference type="HOGENOM" id="CLU_036838_2_2_5"/>
<dbReference type="STRING" id="1211777.BN77_0018"/>
<dbReference type="eggNOG" id="COG1957">
    <property type="taxonomic scope" value="Bacteria"/>
</dbReference>
<keyword evidence="2 4" id="KW-0326">Glycosidase</keyword>
<feature type="domain" description="Inosine/uridine-preferring nucleoside hydrolase" evidence="3">
    <location>
        <begin position="16"/>
        <end position="305"/>
    </location>
</feature>
<reference evidence="4 5" key="1">
    <citation type="journal article" date="2013" name="Genome Announc.">
        <title>Draft Genome Sequence of Rhizobium mesoamericanum STM3625, a Nitrogen-Fixing Symbiont of Mimosa pudica Isolated in French Guiana (South America).</title>
        <authorList>
            <person name="Moulin L."/>
            <person name="Mornico D."/>
            <person name="Melkonian R."/>
            <person name="Klonowska A."/>
        </authorList>
    </citation>
    <scope>NUCLEOTIDE SEQUENCE [LARGE SCALE GENOMIC DNA]</scope>
    <source>
        <strain evidence="4 5">STM3625</strain>
    </source>
</reference>
<gene>
    <name evidence="4" type="primary">iunH</name>
    <name evidence="4" type="ORF">BN77_0018</name>
</gene>
<dbReference type="EC" id="3.2.2.1" evidence="4"/>
<dbReference type="GO" id="GO:0008477">
    <property type="term" value="F:purine nucleosidase activity"/>
    <property type="evidence" value="ECO:0007669"/>
    <property type="project" value="UniProtKB-EC"/>
</dbReference>
<dbReference type="Pfam" id="PF01156">
    <property type="entry name" value="IU_nuc_hydro"/>
    <property type="match status" value="1"/>
</dbReference>
<dbReference type="InterPro" id="IPR023186">
    <property type="entry name" value="IUNH"/>
</dbReference>